<evidence type="ECO:0000313" key="2">
    <source>
        <dbReference type="EMBL" id="KAF3859555.1"/>
    </source>
</evidence>
<protein>
    <submittedName>
        <fullName evidence="2">Uncharacterized protein</fullName>
    </submittedName>
</protein>
<reference evidence="2 3" key="1">
    <citation type="submission" date="2020-03" db="EMBL/GenBank/DDBJ databases">
        <title>Dissostichus mawsoni Genome sequencing and assembly.</title>
        <authorList>
            <person name="Park H."/>
        </authorList>
    </citation>
    <scope>NUCLEOTIDE SEQUENCE [LARGE SCALE GENOMIC DNA]</scope>
    <source>
        <strain evidence="2">DM0001</strain>
        <tissue evidence="2">Muscle</tissue>
    </source>
</reference>
<organism evidence="2 3">
    <name type="scientific">Dissostichus mawsoni</name>
    <name type="common">Antarctic cod</name>
    <dbReference type="NCBI Taxonomy" id="36200"/>
    <lineage>
        <taxon>Eukaryota</taxon>
        <taxon>Metazoa</taxon>
        <taxon>Chordata</taxon>
        <taxon>Craniata</taxon>
        <taxon>Vertebrata</taxon>
        <taxon>Euteleostomi</taxon>
        <taxon>Actinopterygii</taxon>
        <taxon>Neopterygii</taxon>
        <taxon>Teleostei</taxon>
        <taxon>Neoteleostei</taxon>
        <taxon>Acanthomorphata</taxon>
        <taxon>Eupercaria</taxon>
        <taxon>Perciformes</taxon>
        <taxon>Notothenioidei</taxon>
        <taxon>Nototheniidae</taxon>
        <taxon>Dissostichus</taxon>
    </lineage>
</organism>
<dbReference type="AlphaFoldDB" id="A0A7J5ZCK9"/>
<proteinExistence type="predicted"/>
<accession>A0A7J5ZCK9</accession>
<evidence type="ECO:0000256" key="1">
    <source>
        <dbReference type="SAM" id="MobiDB-lite"/>
    </source>
</evidence>
<feature type="region of interest" description="Disordered" evidence="1">
    <location>
        <begin position="142"/>
        <end position="209"/>
    </location>
</feature>
<sequence>MEIQRIRKTTLKQKKVTDFEMTPFTDQRISQQFFVPGFGDGYKKHYHEMTELFVICSAVGWVCFITTRRCEKRMRRKMSRRGGGEGDIELMRNAGDALDFSDTDQESSNENETVVKEVEQHVPGQDTVSDGADNNLNTFIEKESVAEDAKQTRQHHEEDTDDDDYDVIIDPNYNPSSDESSVPENEDSLAATSEQHGPQRMSMKTIRLS</sequence>
<comment type="caution">
    <text evidence="2">The sequence shown here is derived from an EMBL/GenBank/DDBJ whole genome shotgun (WGS) entry which is preliminary data.</text>
</comment>
<feature type="compositionally biased region" description="Basic and acidic residues" evidence="1">
    <location>
        <begin position="142"/>
        <end position="158"/>
    </location>
</feature>
<dbReference type="EMBL" id="JAAKFY010000003">
    <property type="protein sequence ID" value="KAF3859555.1"/>
    <property type="molecule type" value="Genomic_DNA"/>
</dbReference>
<feature type="compositionally biased region" description="Polar residues" evidence="1">
    <location>
        <begin position="173"/>
        <end position="183"/>
    </location>
</feature>
<evidence type="ECO:0000313" key="3">
    <source>
        <dbReference type="Proteomes" id="UP000518266"/>
    </source>
</evidence>
<keyword evidence="3" id="KW-1185">Reference proteome</keyword>
<name>A0A7J5ZCK9_DISMA</name>
<dbReference type="Proteomes" id="UP000518266">
    <property type="component" value="Unassembled WGS sequence"/>
</dbReference>
<gene>
    <name evidence="2" type="ORF">F7725_021954</name>
</gene>